<dbReference type="GO" id="GO:0016787">
    <property type="term" value="F:hydrolase activity"/>
    <property type="evidence" value="ECO:0007669"/>
    <property type="project" value="UniProtKB-KW"/>
</dbReference>
<dbReference type="SUPFAM" id="SSF56281">
    <property type="entry name" value="Metallo-hydrolase/oxidoreductase"/>
    <property type="match status" value="1"/>
</dbReference>
<evidence type="ECO:0000259" key="5">
    <source>
        <dbReference type="SMART" id="SM00849"/>
    </source>
</evidence>
<reference evidence="7" key="1">
    <citation type="submission" date="2016-10" db="EMBL/GenBank/DDBJ databases">
        <authorList>
            <person name="Varghese N."/>
            <person name="Submissions S."/>
        </authorList>
    </citation>
    <scope>NUCLEOTIDE SEQUENCE [LARGE SCALE GENOMIC DNA]</scope>
    <source>
        <strain evidence="7">BL47</strain>
    </source>
</reference>
<protein>
    <submittedName>
        <fullName evidence="6">Glyoxylase, beta-lactamase superfamily II</fullName>
    </submittedName>
</protein>
<dbReference type="InterPro" id="IPR051013">
    <property type="entry name" value="MBL_superfamily_lactonases"/>
</dbReference>
<proteinExistence type="inferred from homology"/>
<dbReference type="PANTHER" id="PTHR42978">
    <property type="entry name" value="QUORUM-QUENCHING LACTONASE YTNP-RELATED-RELATED"/>
    <property type="match status" value="1"/>
</dbReference>
<dbReference type="AlphaFoldDB" id="A0A1H0CLX2"/>
<dbReference type="PANTHER" id="PTHR42978:SF6">
    <property type="entry name" value="QUORUM-QUENCHING LACTONASE YTNP-RELATED"/>
    <property type="match status" value="1"/>
</dbReference>
<dbReference type="OrthoDB" id="9773738at2"/>
<dbReference type="Proteomes" id="UP000198704">
    <property type="component" value="Unassembled WGS sequence"/>
</dbReference>
<organism evidence="6 7">
    <name type="scientific">Methylobacterium phyllostachyos</name>
    <dbReference type="NCBI Taxonomy" id="582672"/>
    <lineage>
        <taxon>Bacteria</taxon>
        <taxon>Pseudomonadati</taxon>
        <taxon>Pseudomonadota</taxon>
        <taxon>Alphaproteobacteria</taxon>
        <taxon>Hyphomicrobiales</taxon>
        <taxon>Methylobacteriaceae</taxon>
        <taxon>Methylobacterium</taxon>
    </lineage>
</organism>
<name>A0A1H0CLX2_9HYPH</name>
<dbReference type="RefSeq" id="WP_091717403.1">
    <property type="nucleotide sequence ID" value="NZ_FNHS01000009.1"/>
</dbReference>
<dbReference type="CDD" id="cd07720">
    <property type="entry name" value="OPHC2-like_MBL-fold"/>
    <property type="match status" value="1"/>
</dbReference>
<keyword evidence="4" id="KW-0862">Zinc</keyword>
<dbReference type="SMART" id="SM00849">
    <property type="entry name" value="Lactamase_B"/>
    <property type="match status" value="1"/>
</dbReference>
<dbReference type="Pfam" id="PF00753">
    <property type="entry name" value="Lactamase_B"/>
    <property type="match status" value="1"/>
</dbReference>
<dbReference type="InterPro" id="IPR006311">
    <property type="entry name" value="TAT_signal"/>
</dbReference>
<comment type="similarity">
    <text evidence="1">Belongs to the metallo-beta-lactamase superfamily.</text>
</comment>
<dbReference type="InterPro" id="IPR036866">
    <property type="entry name" value="RibonucZ/Hydroxyglut_hydro"/>
</dbReference>
<evidence type="ECO:0000256" key="1">
    <source>
        <dbReference type="ARBA" id="ARBA00007749"/>
    </source>
</evidence>
<evidence type="ECO:0000313" key="6">
    <source>
        <dbReference type="EMBL" id="SDN58863.1"/>
    </source>
</evidence>
<dbReference type="GO" id="GO:0046872">
    <property type="term" value="F:metal ion binding"/>
    <property type="evidence" value="ECO:0007669"/>
    <property type="project" value="UniProtKB-KW"/>
</dbReference>
<gene>
    <name evidence="6" type="ORF">SAMN05216360_109209</name>
</gene>
<evidence type="ECO:0000256" key="3">
    <source>
        <dbReference type="ARBA" id="ARBA00022801"/>
    </source>
</evidence>
<keyword evidence="3" id="KW-0378">Hydrolase</keyword>
<feature type="domain" description="Metallo-beta-lactamase" evidence="5">
    <location>
        <begin position="92"/>
        <end position="297"/>
    </location>
</feature>
<evidence type="ECO:0000313" key="7">
    <source>
        <dbReference type="Proteomes" id="UP000198704"/>
    </source>
</evidence>
<keyword evidence="2" id="KW-0479">Metal-binding</keyword>
<dbReference type="STRING" id="582672.SAMN05216360_109209"/>
<dbReference type="Gene3D" id="3.60.15.10">
    <property type="entry name" value="Ribonuclease Z/Hydroxyacylglutathione hydrolase-like"/>
    <property type="match status" value="1"/>
</dbReference>
<evidence type="ECO:0000256" key="4">
    <source>
        <dbReference type="ARBA" id="ARBA00022833"/>
    </source>
</evidence>
<accession>A0A1H0CLX2</accession>
<dbReference type="EMBL" id="FNHS01000009">
    <property type="protein sequence ID" value="SDN58863.1"/>
    <property type="molecule type" value="Genomic_DNA"/>
</dbReference>
<dbReference type="PROSITE" id="PS51318">
    <property type="entry name" value="TAT"/>
    <property type="match status" value="1"/>
</dbReference>
<evidence type="ECO:0000256" key="2">
    <source>
        <dbReference type="ARBA" id="ARBA00022723"/>
    </source>
</evidence>
<sequence>MSDTARRDFIQGALACGGVLGLGGPARATSPLGGAQAPGFYRKRFGTYDVTILNDGVRSFPMPDRFVRNVPRDEALGAAQAAYMPPGQVTVPFNPTLINTGSKLILIDTGNGPVPGAPVGRLLANLAAAGLRPEDVDLVLLSHLHPDHTNGLKTADGGLAFPKAEIRAAAPDWDFWMSDANMARAADPVTQAYFANTRRVLADLKDRIGTFAWDEEVAPGITALAAPGHTPGHTAFAVASGSDRLLIQSDVTNIPAFFLQHPDWHVMYDYDADQAQATRHRFYDTASAEKALVVGYHFPFPSLGHVERTGPGYRLVPIAWNAVP</sequence>
<keyword evidence="7" id="KW-1185">Reference proteome</keyword>
<dbReference type="InterPro" id="IPR001279">
    <property type="entry name" value="Metallo-B-lactamas"/>
</dbReference>